<feature type="region of interest" description="Disordered" evidence="1">
    <location>
        <begin position="14"/>
        <end position="37"/>
    </location>
</feature>
<protein>
    <submittedName>
        <fullName evidence="2">Uncharacterized protein</fullName>
    </submittedName>
</protein>
<gene>
    <name evidence="2" type="ORF">ALC60_11916</name>
</gene>
<evidence type="ECO:0000313" key="2">
    <source>
        <dbReference type="EMBL" id="KYQ48864.1"/>
    </source>
</evidence>
<name>A0A151WLW9_9HYME</name>
<evidence type="ECO:0000313" key="3">
    <source>
        <dbReference type="Proteomes" id="UP000075809"/>
    </source>
</evidence>
<proteinExistence type="predicted"/>
<accession>A0A151WLW9</accession>
<evidence type="ECO:0000256" key="1">
    <source>
        <dbReference type="SAM" id="MobiDB-lite"/>
    </source>
</evidence>
<reference evidence="2 3" key="1">
    <citation type="submission" date="2015-09" db="EMBL/GenBank/DDBJ databases">
        <title>Trachymyrmex zeteki WGS genome.</title>
        <authorList>
            <person name="Nygaard S."/>
            <person name="Hu H."/>
            <person name="Boomsma J."/>
            <person name="Zhang G."/>
        </authorList>
    </citation>
    <scope>NUCLEOTIDE SEQUENCE [LARGE SCALE GENOMIC DNA]</scope>
    <source>
        <strain evidence="2">Tzet28-1</strain>
        <tissue evidence="2">Whole body</tissue>
    </source>
</reference>
<feature type="compositionally biased region" description="Polar residues" evidence="1">
    <location>
        <begin position="25"/>
        <end position="34"/>
    </location>
</feature>
<dbReference type="AlphaFoldDB" id="A0A151WLW9"/>
<keyword evidence="3" id="KW-1185">Reference proteome</keyword>
<sequence length="114" mass="12871">MGCTRYRPRCTGEKTKKREAAVETSAETSSMQKNETGKAPLKRYFQFHVALRGSKQRVSTGIHIPKQIQQAAVCAGLCTFFRLIERGRTLEWLTTRGDYPLANPLDIILDILLS</sequence>
<dbReference type="Proteomes" id="UP000075809">
    <property type="component" value="Unassembled WGS sequence"/>
</dbReference>
<organism evidence="2 3">
    <name type="scientific">Mycetomoellerius zeteki</name>
    <dbReference type="NCBI Taxonomy" id="64791"/>
    <lineage>
        <taxon>Eukaryota</taxon>
        <taxon>Metazoa</taxon>
        <taxon>Ecdysozoa</taxon>
        <taxon>Arthropoda</taxon>
        <taxon>Hexapoda</taxon>
        <taxon>Insecta</taxon>
        <taxon>Pterygota</taxon>
        <taxon>Neoptera</taxon>
        <taxon>Endopterygota</taxon>
        <taxon>Hymenoptera</taxon>
        <taxon>Apocrita</taxon>
        <taxon>Aculeata</taxon>
        <taxon>Formicoidea</taxon>
        <taxon>Formicidae</taxon>
        <taxon>Myrmicinae</taxon>
        <taxon>Mycetomoellerius</taxon>
    </lineage>
</organism>
<dbReference type="EMBL" id="KQ982944">
    <property type="protein sequence ID" value="KYQ48864.1"/>
    <property type="molecule type" value="Genomic_DNA"/>
</dbReference>